<accession>A0ACD1H1S6</accession>
<reference evidence="1" key="1">
    <citation type="submission" date="2018-02" db="EMBL/GenBank/DDBJ databases">
        <title>The genomes of Aspergillus section Nigri reveals drivers in fungal speciation.</title>
        <authorList>
            <consortium name="DOE Joint Genome Institute"/>
            <person name="Vesth T.C."/>
            <person name="Nybo J."/>
            <person name="Theobald S."/>
            <person name="Brandl J."/>
            <person name="Frisvad J.C."/>
            <person name="Nielsen K.F."/>
            <person name="Lyhne E.K."/>
            <person name="Kogle M.E."/>
            <person name="Kuo A."/>
            <person name="Riley R."/>
            <person name="Clum A."/>
            <person name="Nolan M."/>
            <person name="Lipzen A."/>
            <person name="Salamov A."/>
            <person name="Henrissat B."/>
            <person name="Wiebenga A."/>
            <person name="De vries R.P."/>
            <person name="Grigoriev I.V."/>
            <person name="Mortensen U.H."/>
            <person name="Andersen M.R."/>
            <person name="Baker S.E."/>
        </authorList>
    </citation>
    <scope>NUCLEOTIDE SEQUENCE</scope>
    <source>
        <strain evidence="1">CBS 121060</strain>
    </source>
</reference>
<evidence type="ECO:0000313" key="1">
    <source>
        <dbReference type="EMBL" id="RAH67537.1"/>
    </source>
</evidence>
<proteinExistence type="predicted"/>
<keyword evidence="2" id="KW-1185">Reference proteome</keyword>
<organism evidence="1 2">
    <name type="scientific">Aspergillus aculeatinus CBS 121060</name>
    <dbReference type="NCBI Taxonomy" id="1448322"/>
    <lineage>
        <taxon>Eukaryota</taxon>
        <taxon>Fungi</taxon>
        <taxon>Dikarya</taxon>
        <taxon>Ascomycota</taxon>
        <taxon>Pezizomycotina</taxon>
        <taxon>Eurotiomycetes</taxon>
        <taxon>Eurotiomycetidae</taxon>
        <taxon>Eurotiales</taxon>
        <taxon>Aspergillaceae</taxon>
        <taxon>Aspergillus</taxon>
        <taxon>Aspergillus subgen. Circumdati</taxon>
    </lineage>
</organism>
<gene>
    <name evidence="1" type="ORF">BO66DRAFT_440994</name>
</gene>
<evidence type="ECO:0000313" key="2">
    <source>
        <dbReference type="Proteomes" id="UP000249661"/>
    </source>
</evidence>
<protein>
    <submittedName>
        <fullName evidence="1">Uncharacterized protein</fullName>
    </submittedName>
</protein>
<name>A0ACD1H1S6_9EURO</name>
<dbReference type="EMBL" id="KZ824973">
    <property type="protein sequence ID" value="RAH67537.1"/>
    <property type="molecule type" value="Genomic_DNA"/>
</dbReference>
<sequence length="155" mass="16786">MEEPKPGLNLEIPIVTTSLISIATELGGLDKISWITTAWMLGYAGVLVLSAKVSDIFGWEPCLLVGVGLFIVFLAAFGVAQTMEQFVPSGVVAALSLIMLLMSLQRTYLRVDILGAILLLAATRLLVTAHDEANEQFTWRSAFTITLLIVSGLYE</sequence>
<dbReference type="Proteomes" id="UP000249661">
    <property type="component" value="Unassembled WGS sequence"/>
</dbReference>